<evidence type="ECO:0000313" key="1">
    <source>
        <dbReference type="EMBL" id="SIP73686.1"/>
    </source>
</evidence>
<name>A0A1N6MXX1_9GAMM</name>
<dbReference type="AlphaFoldDB" id="A0A1N6MXX1"/>
<reference evidence="2" key="1">
    <citation type="submission" date="2016-12" db="EMBL/GenBank/DDBJ databases">
        <authorList>
            <person name="Gaudriault S."/>
        </authorList>
    </citation>
    <scope>NUCLEOTIDE SEQUENCE [LARGE SCALE GENOMIC DNA]</scope>
    <source>
        <strain evidence="2">HGB1681 (deposited as PTA-6826 in the American Type Culture Collection)</strain>
    </source>
</reference>
<organism evidence="1 2">
    <name type="scientific">Xenorhabdus innexi</name>
    <dbReference type="NCBI Taxonomy" id="290109"/>
    <lineage>
        <taxon>Bacteria</taxon>
        <taxon>Pseudomonadati</taxon>
        <taxon>Pseudomonadota</taxon>
        <taxon>Gammaproteobacteria</taxon>
        <taxon>Enterobacterales</taxon>
        <taxon>Morganellaceae</taxon>
        <taxon>Xenorhabdus</taxon>
    </lineage>
</organism>
<sequence length="43" mass="4831">MLTFRLSQDYTLALSLYNKGSHNLEPPYVKLRAVKISHGSPAI</sequence>
<protein>
    <submittedName>
        <fullName evidence="1">Uncharacterized protein</fullName>
    </submittedName>
</protein>
<gene>
    <name evidence="1" type="ORF">XIS1_460001</name>
</gene>
<proteinExistence type="predicted"/>
<evidence type="ECO:0000313" key="2">
    <source>
        <dbReference type="Proteomes" id="UP000196435"/>
    </source>
</evidence>
<dbReference type="EMBL" id="FTLG01000188">
    <property type="protein sequence ID" value="SIP73686.1"/>
    <property type="molecule type" value="Genomic_DNA"/>
</dbReference>
<accession>A0A1N6MXX1</accession>
<dbReference type="Proteomes" id="UP000196435">
    <property type="component" value="Unassembled WGS sequence"/>
</dbReference>